<comment type="subcellular location">
    <subcellularLocation>
        <location evidence="1">Membrane</location>
        <topology evidence="1">Multi-pass membrane protein</topology>
    </subcellularLocation>
</comment>
<dbReference type="PROSITE" id="PS50885">
    <property type="entry name" value="HAMP"/>
    <property type="match status" value="1"/>
</dbReference>
<evidence type="ECO:0000313" key="12">
    <source>
        <dbReference type="Proteomes" id="UP000317550"/>
    </source>
</evidence>
<dbReference type="SMART" id="SM00283">
    <property type="entry name" value="MA"/>
    <property type="match status" value="1"/>
</dbReference>
<evidence type="ECO:0000256" key="4">
    <source>
        <dbReference type="ARBA" id="ARBA00023136"/>
    </source>
</evidence>
<evidence type="ECO:0000259" key="9">
    <source>
        <dbReference type="PROSITE" id="PS50111"/>
    </source>
</evidence>
<accession>A0A516SCR8</accession>
<evidence type="ECO:0000256" key="3">
    <source>
        <dbReference type="ARBA" id="ARBA00022989"/>
    </source>
</evidence>
<dbReference type="PANTHER" id="PTHR32089">
    <property type="entry name" value="METHYL-ACCEPTING CHEMOTAXIS PROTEIN MCPB"/>
    <property type="match status" value="1"/>
</dbReference>
<dbReference type="AlphaFoldDB" id="A0A516SCR8"/>
<name>A0A516SCR8_9NEIS</name>
<dbReference type="FunFam" id="1.10.287.950:FF:000001">
    <property type="entry name" value="Methyl-accepting chemotaxis sensory transducer"/>
    <property type="match status" value="1"/>
</dbReference>
<organism evidence="11 12">
    <name type="scientific">Chitinimonas arctica</name>
    <dbReference type="NCBI Taxonomy" id="2594795"/>
    <lineage>
        <taxon>Bacteria</taxon>
        <taxon>Pseudomonadati</taxon>
        <taxon>Pseudomonadota</taxon>
        <taxon>Betaproteobacteria</taxon>
        <taxon>Neisseriales</taxon>
        <taxon>Chitinibacteraceae</taxon>
        <taxon>Chitinimonas</taxon>
    </lineage>
</organism>
<dbReference type="GO" id="GO:0007165">
    <property type="term" value="P:signal transduction"/>
    <property type="evidence" value="ECO:0007669"/>
    <property type="project" value="UniProtKB-KW"/>
</dbReference>
<dbReference type="Proteomes" id="UP000317550">
    <property type="component" value="Chromosome"/>
</dbReference>
<dbReference type="PRINTS" id="PR00260">
    <property type="entry name" value="CHEMTRNSDUCR"/>
</dbReference>
<dbReference type="SMART" id="SM00304">
    <property type="entry name" value="HAMP"/>
    <property type="match status" value="1"/>
</dbReference>
<dbReference type="InterPro" id="IPR004089">
    <property type="entry name" value="MCPsignal_dom"/>
</dbReference>
<comment type="similarity">
    <text evidence="6">Belongs to the methyl-accepting chemotaxis (MCP) protein family.</text>
</comment>
<feature type="domain" description="Methyl-accepting transducer" evidence="9">
    <location>
        <begin position="289"/>
        <end position="525"/>
    </location>
</feature>
<evidence type="ECO:0000256" key="7">
    <source>
        <dbReference type="PROSITE-ProRule" id="PRU00284"/>
    </source>
</evidence>
<keyword evidence="4 8" id="KW-0472">Membrane</keyword>
<feature type="transmembrane region" description="Helical" evidence="8">
    <location>
        <begin position="209"/>
        <end position="231"/>
    </location>
</feature>
<reference evidence="12" key="1">
    <citation type="submission" date="2019-07" db="EMBL/GenBank/DDBJ databases">
        <title>Chitinimonas sp. nov., isolated from Ny-Alesund, arctica soil.</title>
        <authorList>
            <person name="Xu Q."/>
            <person name="Peng F."/>
        </authorList>
    </citation>
    <scope>NUCLEOTIDE SEQUENCE [LARGE SCALE GENOMIC DNA]</scope>
    <source>
        <strain evidence="12">R3-44</strain>
    </source>
</reference>
<dbReference type="InterPro" id="IPR024478">
    <property type="entry name" value="HlyB_4HB_MCP"/>
</dbReference>
<dbReference type="KEGG" id="cari:FNU76_06030"/>
<evidence type="ECO:0000256" key="2">
    <source>
        <dbReference type="ARBA" id="ARBA00022692"/>
    </source>
</evidence>
<dbReference type="GO" id="GO:0016020">
    <property type="term" value="C:membrane"/>
    <property type="evidence" value="ECO:0007669"/>
    <property type="project" value="UniProtKB-SubCell"/>
</dbReference>
<protein>
    <submittedName>
        <fullName evidence="11">Methyl-accepting chemotaxis protein</fullName>
    </submittedName>
</protein>
<dbReference type="OrthoDB" id="3506500at2"/>
<dbReference type="PANTHER" id="PTHR32089:SF119">
    <property type="entry name" value="METHYL-ACCEPTING CHEMOTAXIS PROTEIN CTPL"/>
    <property type="match status" value="1"/>
</dbReference>
<dbReference type="GO" id="GO:0006935">
    <property type="term" value="P:chemotaxis"/>
    <property type="evidence" value="ECO:0007669"/>
    <property type="project" value="InterPro"/>
</dbReference>
<evidence type="ECO:0000259" key="10">
    <source>
        <dbReference type="PROSITE" id="PS50885"/>
    </source>
</evidence>
<dbReference type="GO" id="GO:0004888">
    <property type="term" value="F:transmembrane signaling receptor activity"/>
    <property type="evidence" value="ECO:0007669"/>
    <property type="project" value="InterPro"/>
</dbReference>
<keyword evidence="5 7" id="KW-0807">Transducer</keyword>
<dbReference type="PROSITE" id="PS50111">
    <property type="entry name" value="CHEMOTAXIS_TRANSDUC_2"/>
    <property type="match status" value="1"/>
</dbReference>
<dbReference type="Gene3D" id="1.10.287.950">
    <property type="entry name" value="Methyl-accepting chemotaxis protein"/>
    <property type="match status" value="1"/>
</dbReference>
<keyword evidence="3 8" id="KW-1133">Transmembrane helix</keyword>
<dbReference type="InterPro" id="IPR003660">
    <property type="entry name" value="HAMP_dom"/>
</dbReference>
<evidence type="ECO:0000256" key="5">
    <source>
        <dbReference type="ARBA" id="ARBA00023224"/>
    </source>
</evidence>
<evidence type="ECO:0000256" key="8">
    <source>
        <dbReference type="SAM" id="Phobius"/>
    </source>
</evidence>
<keyword evidence="2 8" id="KW-0812">Transmembrane</keyword>
<evidence type="ECO:0000313" key="11">
    <source>
        <dbReference type="EMBL" id="QDQ25946.1"/>
    </source>
</evidence>
<evidence type="ECO:0000256" key="1">
    <source>
        <dbReference type="ARBA" id="ARBA00004141"/>
    </source>
</evidence>
<dbReference type="SUPFAM" id="SSF58104">
    <property type="entry name" value="Methyl-accepting chemotaxis protein (MCP) signaling domain"/>
    <property type="match status" value="1"/>
</dbReference>
<dbReference type="EMBL" id="CP041730">
    <property type="protein sequence ID" value="QDQ25946.1"/>
    <property type="molecule type" value="Genomic_DNA"/>
</dbReference>
<feature type="domain" description="HAMP" evidence="10">
    <location>
        <begin position="231"/>
        <end position="284"/>
    </location>
</feature>
<evidence type="ECO:0000256" key="6">
    <source>
        <dbReference type="ARBA" id="ARBA00029447"/>
    </source>
</evidence>
<dbReference type="Pfam" id="PF00015">
    <property type="entry name" value="MCPsignal"/>
    <property type="match status" value="1"/>
</dbReference>
<sequence>MNEVVWRGPASTASLFPFPLPGVLSMTLRKKLISLVVGLLILMLFQGIVGVVRLASTNAHFATTYNDRVVPLKQLKVVADMYAVNIVDITHKLNHQSIDWAVASKSYSEATAKIIEQWKAYTSTHLTSEERQLVERAQASMQKADALVSKLVGLMGTKDAAAIDTIARQELYPAIDPVSGAISDLVELQLREAKISFDQAQTDYASTRLTTIVTLTLALLLGAGVAAWLVIGMNRKIGGLNSTIQQARDNNDLTLRASDAGKDEIDSIARAYNALVDDMQRLVRNVAGAVGTVNHEAEQLAESTQQVSQASSVGAEATNAMAAAVEEVTVSISHVADSAHEAHELGTATRAQAGSSAGQIRATLERIQAIDVAVASAADKVTTLGQDAARITSVVSVIKDVADQTNLLALNAAIEAARAGEQGRGFAVVADEVRKLAERTASATIDIQQMVQQIGQNSGEAVSAISSTVDRAHECAGLAAEAGHSIDIISRDVDASERAVASIAEALNEHKAGTQLIAQQVERVAQITDENTAAVAAMSQTAATLGNLTQQLHAEINRFRYEKRG</sequence>
<dbReference type="InterPro" id="IPR004090">
    <property type="entry name" value="Chemotax_Me-accpt_rcpt"/>
</dbReference>
<feature type="transmembrane region" description="Helical" evidence="8">
    <location>
        <begin position="32"/>
        <end position="55"/>
    </location>
</feature>
<dbReference type="Pfam" id="PF12729">
    <property type="entry name" value="4HB_MCP_1"/>
    <property type="match status" value="1"/>
</dbReference>
<gene>
    <name evidence="11" type="ORF">FNU76_06030</name>
</gene>
<proteinExistence type="inferred from homology"/>
<keyword evidence="12" id="KW-1185">Reference proteome</keyword>